<keyword evidence="4" id="KW-0413">Isomerase</keyword>
<comment type="caution">
    <text evidence="4">The sequence shown here is derived from an EMBL/GenBank/DDBJ whole genome shotgun (WGS) entry which is preliminary data.</text>
</comment>
<feature type="domain" description="DSBA-like thioredoxin" evidence="2">
    <location>
        <begin position="102"/>
        <end position="258"/>
    </location>
</feature>
<feature type="chain" id="PRO_5020232250" evidence="1">
    <location>
        <begin position="24"/>
        <end position="264"/>
    </location>
</feature>
<proteinExistence type="predicted"/>
<organism evidence="4 5">
    <name type="scientific">Biostraticola tofi</name>
    <dbReference type="NCBI Taxonomy" id="466109"/>
    <lineage>
        <taxon>Bacteria</taxon>
        <taxon>Pseudomonadati</taxon>
        <taxon>Pseudomonadota</taxon>
        <taxon>Gammaproteobacteria</taxon>
        <taxon>Enterobacterales</taxon>
        <taxon>Bruguierivoracaceae</taxon>
        <taxon>Biostraticola</taxon>
    </lineage>
</organism>
<evidence type="ECO:0000259" key="3">
    <source>
        <dbReference type="Pfam" id="PF18312"/>
    </source>
</evidence>
<keyword evidence="1" id="KW-0732">Signal</keyword>
<dbReference type="AlphaFoldDB" id="A0A4R3YGW9"/>
<reference evidence="4 5" key="1">
    <citation type="submission" date="2019-03" db="EMBL/GenBank/DDBJ databases">
        <title>Genomic Encyclopedia of Type Strains, Phase IV (KMG-IV): sequencing the most valuable type-strain genomes for metagenomic binning, comparative biology and taxonomic classification.</title>
        <authorList>
            <person name="Goeker M."/>
        </authorList>
    </citation>
    <scope>NUCLEOTIDE SEQUENCE [LARGE SCALE GENOMIC DNA]</scope>
    <source>
        <strain evidence="4 5">DSM 19580</strain>
    </source>
</reference>
<dbReference type="Pfam" id="PF18312">
    <property type="entry name" value="ScsC_N"/>
    <property type="match status" value="1"/>
</dbReference>
<evidence type="ECO:0000313" key="5">
    <source>
        <dbReference type="Proteomes" id="UP000295719"/>
    </source>
</evidence>
<feature type="signal peptide" evidence="1">
    <location>
        <begin position="1"/>
        <end position="23"/>
    </location>
</feature>
<dbReference type="InterPro" id="IPR001853">
    <property type="entry name" value="DSBA-like_thioredoxin_dom"/>
</dbReference>
<dbReference type="CDD" id="cd03023">
    <property type="entry name" value="DsbA_Com1_like"/>
    <property type="match status" value="1"/>
</dbReference>
<dbReference type="Pfam" id="PF01323">
    <property type="entry name" value="DSBA"/>
    <property type="match status" value="1"/>
</dbReference>
<evidence type="ECO:0000259" key="2">
    <source>
        <dbReference type="Pfam" id="PF01323"/>
    </source>
</evidence>
<name>A0A4R3YGW9_9GAMM</name>
<protein>
    <submittedName>
        <fullName evidence="4">Protein-disulfide isomerase</fullName>
    </submittedName>
</protein>
<dbReference type="Proteomes" id="UP000295719">
    <property type="component" value="Unassembled WGS sequence"/>
</dbReference>
<accession>A0A4R3YGW9</accession>
<dbReference type="Gene3D" id="3.40.30.10">
    <property type="entry name" value="Glutaredoxin"/>
    <property type="match status" value="1"/>
</dbReference>
<feature type="domain" description="Copper resistance protein ScsC N-terminal" evidence="3">
    <location>
        <begin position="34"/>
        <end position="66"/>
    </location>
</feature>
<sequence length="264" mass="28679">MRIKLHQVCLAVACIASFHGAYAKETVPAFNPEQQAQIGKIAADYLVAHPDILLQASQKLQEQEEEKQANAFAEIVLTNKDALLADKNTPTAGPADAKIAMIEFFDYQCIFCSRMAPIVENVMKANTNVRYIFKEWPIFGSQWQPSIIAAQTGLLVWKESGSADYLSYHSAIYKTGHNEGKLTDQDIADVLKKIGIPAPSTEKLSQTNAIIDNINSLAHKLGLTGTPAFIIMPTSGGNKSNITVFSGAVDEKALISAINKASVQ</sequence>
<evidence type="ECO:0000313" key="4">
    <source>
        <dbReference type="EMBL" id="TCV91212.1"/>
    </source>
</evidence>
<gene>
    <name evidence="4" type="ORF">EDC52_1197</name>
</gene>
<dbReference type="SUPFAM" id="SSF52833">
    <property type="entry name" value="Thioredoxin-like"/>
    <property type="match status" value="1"/>
</dbReference>
<dbReference type="EMBL" id="SMCR01000019">
    <property type="protein sequence ID" value="TCV91212.1"/>
    <property type="molecule type" value="Genomic_DNA"/>
</dbReference>
<dbReference type="GO" id="GO:0016853">
    <property type="term" value="F:isomerase activity"/>
    <property type="evidence" value="ECO:0007669"/>
    <property type="project" value="UniProtKB-KW"/>
</dbReference>
<dbReference type="InterPro" id="IPR036249">
    <property type="entry name" value="Thioredoxin-like_sf"/>
</dbReference>
<keyword evidence="5" id="KW-1185">Reference proteome</keyword>
<dbReference type="InterPro" id="IPR041205">
    <property type="entry name" value="ScsC_N"/>
</dbReference>
<evidence type="ECO:0000256" key="1">
    <source>
        <dbReference type="SAM" id="SignalP"/>
    </source>
</evidence>
<dbReference type="GO" id="GO:0016491">
    <property type="term" value="F:oxidoreductase activity"/>
    <property type="evidence" value="ECO:0007669"/>
    <property type="project" value="InterPro"/>
</dbReference>